<organism evidence="1 2">
    <name type="scientific">Phocaeicola barnesiae</name>
    <dbReference type="NCBI Taxonomy" id="376804"/>
    <lineage>
        <taxon>Bacteria</taxon>
        <taxon>Pseudomonadati</taxon>
        <taxon>Bacteroidota</taxon>
        <taxon>Bacteroidia</taxon>
        <taxon>Bacteroidales</taxon>
        <taxon>Bacteroidaceae</taxon>
        <taxon>Phocaeicola</taxon>
    </lineage>
</organism>
<keyword evidence="2" id="KW-1185">Reference proteome</keyword>
<evidence type="ECO:0000313" key="2">
    <source>
        <dbReference type="Proteomes" id="UP001204579"/>
    </source>
</evidence>
<reference evidence="1 2" key="1">
    <citation type="submission" date="2022-08" db="EMBL/GenBank/DDBJ databases">
        <authorList>
            <person name="Zeman M."/>
            <person name="Kubasova T."/>
        </authorList>
    </citation>
    <scope>NUCLEOTIDE SEQUENCE [LARGE SCALE GENOMIC DNA]</scope>
    <source>
        <strain evidence="1 2">ET62</strain>
    </source>
</reference>
<comment type="caution">
    <text evidence="1">The sequence shown here is derived from an EMBL/GenBank/DDBJ whole genome shotgun (WGS) entry which is preliminary data.</text>
</comment>
<name>A0AAW5N693_9BACT</name>
<dbReference type="RefSeq" id="WP_258335916.1">
    <property type="nucleotide sequence ID" value="NZ_JANRHJ010000010.1"/>
</dbReference>
<accession>A0AAW5N693</accession>
<evidence type="ECO:0000313" key="1">
    <source>
        <dbReference type="EMBL" id="MCR8874333.1"/>
    </source>
</evidence>
<dbReference type="Proteomes" id="UP001204579">
    <property type="component" value="Unassembled WGS sequence"/>
</dbReference>
<protein>
    <submittedName>
        <fullName evidence="1">Uncharacterized protein</fullName>
    </submittedName>
</protein>
<gene>
    <name evidence="1" type="ORF">NW209_09955</name>
</gene>
<sequence>MQPIVTRYEVDVGDIVEVMDDDEVSSVITKVKSVRKVAVGLYQVELNDPATAFVE</sequence>
<proteinExistence type="predicted"/>
<dbReference type="AlphaFoldDB" id="A0AAW5N693"/>
<dbReference type="EMBL" id="JANRHJ010000010">
    <property type="protein sequence ID" value="MCR8874333.1"/>
    <property type="molecule type" value="Genomic_DNA"/>
</dbReference>